<gene>
    <name evidence="2" type="ORF">AKJ66_04260</name>
</gene>
<sequence>MGEIQDPERKNGWEVRIIPVLEKSLIQNFIFSVNFHLSKIWFSLIASSLIIMISDAISITRKKIFRDSRILLFK</sequence>
<reference evidence="2 3" key="1">
    <citation type="journal article" date="2016" name="Sci. Rep.">
        <title>Metabolic traits of an uncultured archaeal lineage -MSBL1- from brine pools of the Red Sea.</title>
        <authorList>
            <person name="Mwirichia R."/>
            <person name="Alam I."/>
            <person name="Rashid M."/>
            <person name="Vinu M."/>
            <person name="Ba-Alawi W."/>
            <person name="Anthony Kamau A."/>
            <person name="Kamanda Ngugi D."/>
            <person name="Goker M."/>
            <person name="Klenk H.P."/>
            <person name="Bajic V."/>
            <person name="Stingl U."/>
        </authorList>
    </citation>
    <scope>NUCLEOTIDE SEQUENCE [LARGE SCALE GENOMIC DNA]</scope>
    <source>
        <strain evidence="2">SCGC-AAA259E22</strain>
    </source>
</reference>
<proteinExistence type="predicted"/>
<name>A0A133UDT6_9EURY</name>
<evidence type="ECO:0000313" key="2">
    <source>
        <dbReference type="EMBL" id="KXA92379.1"/>
    </source>
</evidence>
<dbReference type="Proteomes" id="UP000070657">
    <property type="component" value="Unassembled WGS sequence"/>
</dbReference>
<keyword evidence="3" id="KW-1185">Reference proteome</keyword>
<dbReference type="AlphaFoldDB" id="A0A133UDT6"/>
<keyword evidence="1" id="KW-0472">Membrane</keyword>
<protein>
    <submittedName>
        <fullName evidence="2">Uncharacterized protein</fullName>
    </submittedName>
</protein>
<keyword evidence="1" id="KW-0812">Transmembrane</keyword>
<evidence type="ECO:0000256" key="1">
    <source>
        <dbReference type="SAM" id="Phobius"/>
    </source>
</evidence>
<dbReference type="EMBL" id="LHXP01000072">
    <property type="protein sequence ID" value="KXA92379.1"/>
    <property type="molecule type" value="Genomic_DNA"/>
</dbReference>
<organism evidence="2 3">
    <name type="scientific">candidate division MSBL1 archaeon SCGC-AAA259E22</name>
    <dbReference type="NCBI Taxonomy" id="1698265"/>
    <lineage>
        <taxon>Archaea</taxon>
        <taxon>Methanobacteriati</taxon>
        <taxon>Methanobacteriota</taxon>
        <taxon>candidate division MSBL1</taxon>
    </lineage>
</organism>
<feature type="transmembrane region" description="Helical" evidence="1">
    <location>
        <begin position="40"/>
        <end position="59"/>
    </location>
</feature>
<comment type="caution">
    <text evidence="2">The sequence shown here is derived from an EMBL/GenBank/DDBJ whole genome shotgun (WGS) entry which is preliminary data.</text>
</comment>
<evidence type="ECO:0000313" key="3">
    <source>
        <dbReference type="Proteomes" id="UP000070657"/>
    </source>
</evidence>
<keyword evidence="1" id="KW-1133">Transmembrane helix</keyword>
<accession>A0A133UDT6</accession>